<feature type="domain" description="Transposase InsH N-terminal" evidence="1">
    <location>
        <begin position="2"/>
        <end position="50"/>
    </location>
</feature>
<dbReference type="EMBL" id="PEBX01000041">
    <property type="protein sequence ID" value="PTQ56172.1"/>
    <property type="molecule type" value="Genomic_DNA"/>
</dbReference>
<dbReference type="Proteomes" id="UP000244338">
    <property type="component" value="Unassembled WGS sequence"/>
</dbReference>
<proteinExistence type="predicted"/>
<dbReference type="InterPro" id="IPR008490">
    <property type="entry name" value="Transposase_InsH_N"/>
</dbReference>
<accession>A0A2R6Y0L5</accession>
<organism evidence="2 3">
    <name type="scientific">Candidatus Carbonibacillus altaicus</name>
    <dbReference type="NCBI Taxonomy" id="2163959"/>
    <lineage>
        <taxon>Bacteria</taxon>
        <taxon>Bacillati</taxon>
        <taxon>Bacillota</taxon>
        <taxon>Bacilli</taxon>
        <taxon>Bacillales</taxon>
        <taxon>Candidatus Carbonibacillus</taxon>
    </lineage>
</organism>
<reference evidence="3" key="1">
    <citation type="journal article" date="2018" name="Sci. Rep.">
        <title>Lignite coal burning seam in the remote Altai Mountains harbors a hydrogen-driven thermophilic microbial community.</title>
        <authorList>
            <person name="Kadnikov V.V."/>
            <person name="Mardanov A.V."/>
            <person name="Ivasenko D.A."/>
            <person name="Antsiferov D.V."/>
            <person name="Beletsky A.V."/>
            <person name="Karnachuk O.V."/>
            <person name="Ravin N.V."/>
        </authorList>
    </citation>
    <scope>NUCLEOTIDE SEQUENCE [LARGE SCALE GENOMIC DNA]</scope>
</reference>
<sequence>MDDERFLQPFIEEHPTKSKMGRPAYPIEKYLRLMVLKRKYNLGYESLVKEV</sequence>
<evidence type="ECO:0000313" key="2">
    <source>
        <dbReference type="EMBL" id="PTQ56172.1"/>
    </source>
</evidence>
<evidence type="ECO:0000313" key="3">
    <source>
        <dbReference type="Proteomes" id="UP000244338"/>
    </source>
</evidence>
<comment type="caution">
    <text evidence="2">The sequence shown here is derived from an EMBL/GenBank/DDBJ whole genome shotgun (WGS) entry which is preliminary data.</text>
</comment>
<dbReference type="Pfam" id="PF05598">
    <property type="entry name" value="DUF772"/>
    <property type="match status" value="1"/>
</dbReference>
<dbReference type="AlphaFoldDB" id="A0A2R6Y0L5"/>
<evidence type="ECO:0000259" key="1">
    <source>
        <dbReference type="Pfam" id="PF05598"/>
    </source>
</evidence>
<gene>
    <name evidence="2" type="ORF">BSOLF_0744</name>
</gene>
<protein>
    <recommendedName>
        <fullName evidence="1">Transposase InsH N-terminal domain-containing protein</fullName>
    </recommendedName>
</protein>
<name>A0A2R6Y0L5_9BACL</name>